<evidence type="ECO:0000256" key="2">
    <source>
        <dbReference type="ARBA" id="ARBA00023163"/>
    </source>
</evidence>
<accession>A0A1Y2N883</accession>
<dbReference type="InterPro" id="IPR011006">
    <property type="entry name" value="CheY-like_superfamily"/>
</dbReference>
<evidence type="ECO:0000259" key="3">
    <source>
        <dbReference type="PROSITE" id="PS50921"/>
    </source>
</evidence>
<evidence type="ECO:0000313" key="4">
    <source>
        <dbReference type="EMBL" id="OSY43685.1"/>
    </source>
</evidence>
<dbReference type="InterPro" id="IPR005561">
    <property type="entry name" value="ANTAR"/>
</dbReference>
<dbReference type="STRING" id="2074.BG845_00631"/>
<dbReference type="Gene3D" id="3.30.450.40">
    <property type="match status" value="1"/>
</dbReference>
<evidence type="ECO:0000256" key="1">
    <source>
        <dbReference type="ARBA" id="ARBA00023015"/>
    </source>
</evidence>
<dbReference type="SUPFAM" id="SSF52172">
    <property type="entry name" value="CheY-like"/>
    <property type="match status" value="1"/>
</dbReference>
<sequence>MQSGDVEQITAALRANADQLTSTKVGADELEERFAQITASLVATVPGAKWACLTIAGPGGLECHAPTDDRLRAIADLMVTLGHGPWIDAISVGTTEEIVVGDLARAHERWPQFGPRVAAEYGMASVLCHAMAPADRPTGAISVWSDEIDAFADPVSRTIMDAFAAQAAVAVYGAQQAAHLTNALASRDVIGRAKGILMERFGLTDATAFALLVRSSQDGNVKLHDIAEWLSTEVATRGPGAGDLPAIWTR</sequence>
<dbReference type="PIRSF" id="PIRSF036625">
    <property type="entry name" value="GAF_ANTAR"/>
    <property type="match status" value="1"/>
</dbReference>
<dbReference type="Proteomes" id="UP000194360">
    <property type="component" value="Unassembled WGS sequence"/>
</dbReference>
<dbReference type="Gene3D" id="1.10.10.10">
    <property type="entry name" value="Winged helix-like DNA-binding domain superfamily/Winged helix DNA-binding domain"/>
    <property type="match status" value="1"/>
</dbReference>
<dbReference type="EMBL" id="MIGB01000002">
    <property type="protein sequence ID" value="OSY43685.1"/>
    <property type="molecule type" value="Genomic_DNA"/>
</dbReference>
<evidence type="ECO:0000313" key="5">
    <source>
        <dbReference type="Proteomes" id="UP000194360"/>
    </source>
</evidence>
<proteinExistence type="predicted"/>
<dbReference type="PROSITE" id="PS50921">
    <property type="entry name" value="ANTAR"/>
    <property type="match status" value="1"/>
</dbReference>
<dbReference type="InterPro" id="IPR036388">
    <property type="entry name" value="WH-like_DNA-bd_sf"/>
</dbReference>
<dbReference type="RefSeq" id="WP_166665858.1">
    <property type="nucleotide sequence ID" value="NZ_AP018920.1"/>
</dbReference>
<comment type="caution">
    <text evidence="4">The sequence shown here is derived from an EMBL/GenBank/DDBJ whole genome shotgun (WGS) entry which is preliminary data.</text>
</comment>
<keyword evidence="1" id="KW-0805">Transcription regulation</keyword>
<dbReference type="GO" id="GO:0003723">
    <property type="term" value="F:RNA binding"/>
    <property type="evidence" value="ECO:0007669"/>
    <property type="project" value="InterPro"/>
</dbReference>
<keyword evidence="5" id="KW-1185">Reference proteome</keyword>
<dbReference type="Pfam" id="PF03861">
    <property type="entry name" value="ANTAR"/>
    <property type="match status" value="1"/>
</dbReference>
<dbReference type="SMART" id="SM01012">
    <property type="entry name" value="ANTAR"/>
    <property type="match status" value="1"/>
</dbReference>
<feature type="domain" description="ANTAR" evidence="3">
    <location>
        <begin position="170"/>
        <end position="231"/>
    </location>
</feature>
<gene>
    <name evidence="4" type="ORF">BG845_00631</name>
</gene>
<dbReference type="InterPro" id="IPR029016">
    <property type="entry name" value="GAF-like_dom_sf"/>
</dbReference>
<keyword evidence="2" id="KW-0804">Transcription</keyword>
<dbReference type="InterPro" id="IPR012074">
    <property type="entry name" value="GAF_ANTAR"/>
</dbReference>
<name>A0A1Y2N883_PSEAH</name>
<dbReference type="SUPFAM" id="SSF55781">
    <property type="entry name" value="GAF domain-like"/>
    <property type="match status" value="1"/>
</dbReference>
<reference evidence="4 5" key="1">
    <citation type="submission" date="2016-09" db="EMBL/GenBank/DDBJ databases">
        <title>Pseudonocardia autotrophica DSM535, a candidate organism with high potential of specific P450 cytochromes.</title>
        <authorList>
            <person name="Grumaz C."/>
            <person name="Vainshtein Y."/>
            <person name="Kirstahler P."/>
            <person name="Sohn K."/>
        </authorList>
    </citation>
    <scope>NUCLEOTIDE SEQUENCE [LARGE SCALE GENOMIC DNA]</scope>
    <source>
        <strain evidence="4 5">DSM 535</strain>
    </source>
</reference>
<protein>
    <submittedName>
        <fullName evidence="4">ANTAR domain protein</fullName>
    </submittedName>
</protein>
<dbReference type="AlphaFoldDB" id="A0A1Y2N883"/>
<organism evidence="4 5">
    <name type="scientific">Pseudonocardia autotrophica</name>
    <name type="common">Amycolata autotrophica</name>
    <name type="synonym">Nocardia autotrophica</name>
    <dbReference type="NCBI Taxonomy" id="2074"/>
    <lineage>
        <taxon>Bacteria</taxon>
        <taxon>Bacillati</taxon>
        <taxon>Actinomycetota</taxon>
        <taxon>Actinomycetes</taxon>
        <taxon>Pseudonocardiales</taxon>
        <taxon>Pseudonocardiaceae</taxon>
        <taxon>Pseudonocardia</taxon>
    </lineage>
</organism>